<reference evidence="2" key="1">
    <citation type="journal article" date="2019" name="Plant Biotechnol. J.">
        <title>Genome sequencing of the Australian wild diploid species Gossypium australe highlights disease resistance and delayed gland morphogenesis.</title>
        <authorList>
            <person name="Cai Y."/>
            <person name="Cai X."/>
            <person name="Wang Q."/>
            <person name="Wang P."/>
            <person name="Zhang Y."/>
            <person name="Cai C."/>
            <person name="Xu Y."/>
            <person name="Wang K."/>
            <person name="Zhou Z."/>
            <person name="Wang C."/>
            <person name="Geng S."/>
            <person name="Li B."/>
            <person name="Dong Q."/>
            <person name="Hou Y."/>
            <person name="Wang H."/>
            <person name="Ai P."/>
            <person name="Liu Z."/>
            <person name="Yi F."/>
            <person name="Sun M."/>
            <person name="An G."/>
            <person name="Cheng J."/>
            <person name="Zhang Y."/>
            <person name="Shi Q."/>
            <person name="Xie Y."/>
            <person name="Shi X."/>
            <person name="Chang Y."/>
            <person name="Huang F."/>
            <person name="Chen Y."/>
            <person name="Hong S."/>
            <person name="Mi L."/>
            <person name="Sun Q."/>
            <person name="Zhang L."/>
            <person name="Zhou B."/>
            <person name="Peng R."/>
            <person name="Zhang X."/>
            <person name="Liu F."/>
        </authorList>
    </citation>
    <scope>NUCLEOTIDE SEQUENCE [LARGE SCALE GENOMIC DNA]</scope>
    <source>
        <strain evidence="2">cv. PA1801</strain>
    </source>
</reference>
<dbReference type="Proteomes" id="UP000325315">
    <property type="component" value="Unassembled WGS sequence"/>
</dbReference>
<organism evidence="1 2">
    <name type="scientific">Gossypium australe</name>
    <dbReference type="NCBI Taxonomy" id="47621"/>
    <lineage>
        <taxon>Eukaryota</taxon>
        <taxon>Viridiplantae</taxon>
        <taxon>Streptophyta</taxon>
        <taxon>Embryophyta</taxon>
        <taxon>Tracheophyta</taxon>
        <taxon>Spermatophyta</taxon>
        <taxon>Magnoliopsida</taxon>
        <taxon>eudicotyledons</taxon>
        <taxon>Gunneridae</taxon>
        <taxon>Pentapetalae</taxon>
        <taxon>rosids</taxon>
        <taxon>malvids</taxon>
        <taxon>Malvales</taxon>
        <taxon>Malvaceae</taxon>
        <taxon>Malvoideae</taxon>
        <taxon>Gossypium</taxon>
    </lineage>
</organism>
<keyword evidence="1" id="KW-0548">Nucleotidyltransferase</keyword>
<comment type="caution">
    <text evidence="1">The sequence shown here is derived from an EMBL/GenBank/DDBJ whole genome shotgun (WGS) entry which is preliminary data.</text>
</comment>
<evidence type="ECO:0000313" key="2">
    <source>
        <dbReference type="Proteomes" id="UP000325315"/>
    </source>
</evidence>
<keyword evidence="2" id="KW-1185">Reference proteome</keyword>
<gene>
    <name evidence="1" type="ORF">EPI10_004817</name>
</gene>
<dbReference type="GO" id="GO:0003964">
    <property type="term" value="F:RNA-directed DNA polymerase activity"/>
    <property type="evidence" value="ECO:0007669"/>
    <property type="project" value="UniProtKB-KW"/>
</dbReference>
<accession>A0A5B6WN17</accession>
<dbReference type="EMBL" id="SMMG02000002">
    <property type="protein sequence ID" value="KAA3482586.1"/>
    <property type="molecule type" value="Genomic_DNA"/>
</dbReference>
<name>A0A5B6WN17_9ROSI</name>
<sequence length="65" mass="7135">MGLDARGLKQGDLLSPFLFLVCSKCFFTLLKMASLEKGLGLVERGLHSLIYFLQTIVSSLATLQT</sequence>
<dbReference type="AlphaFoldDB" id="A0A5B6WN17"/>
<evidence type="ECO:0000313" key="1">
    <source>
        <dbReference type="EMBL" id="KAA3482586.1"/>
    </source>
</evidence>
<keyword evidence="1" id="KW-0695">RNA-directed DNA polymerase</keyword>
<keyword evidence="1" id="KW-0808">Transferase</keyword>
<protein>
    <submittedName>
        <fullName evidence="1">Reverse transcriptase</fullName>
    </submittedName>
</protein>
<proteinExistence type="predicted"/>